<evidence type="ECO:0000313" key="1">
    <source>
        <dbReference type="EMBL" id="EDR09974.1"/>
    </source>
</evidence>
<accession>B0D6K9</accession>
<proteinExistence type="predicted"/>
<dbReference type="HOGENOM" id="CLU_2413617_0_0_1"/>
<name>B0D6K9_LACBS</name>
<reference evidence="1 2" key="1">
    <citation type="journal article" date="2008" name="Nature">
        <title>The genome of Laccaria bicolor provides insights into mycorrhizal symbiosis.</title>
        <authorList>
            <person name="Martin F."/>
            <person name="Aerts A."/>
            <person name="Ahren D."/>
            <person name="Brun A."/>
            <person name="Danchin E.G.J."/>
            <person name="Duchaussoy F."/>
            <person name="Gibon J."/>
            <person name="Kohler A."/>
            <person name="Lindquist E."/>
            <person name="Pereda V."/>
            <person name="Salamov A."/>
            <person name="Shapiro H.J."/>
            <person name="Wuyts J."/>
            <person name="Blaudez D."/>
            <person name="Buee M."/>
            <person name="Brokstein P."/>
            <person name="Canbaeck B."/>
            <person name="Cohen D."/>
            <person name="Courty P.E."/>
            <person name="Coutinho P.M."/>
            <person name="Delaruelle C."/>
            <person name="Detter J.C."/>
            <person name="Deveau A."/>
            <person name="DiFazio S."/>
            <person name="Duplessis S."/>
            <person name="Fraissinet-Tachet L."/>
            <person name="Lucic E."/>
            <person name="Frey-Klett P."/>
            <person name="Fourrey C."/>
            <person name="Feussner I."/>
            <person name="Gay G."/>
            <person name="Grimwood J."/>
            <person name="Hoegger P.J."/>
            <person name="Jain P."/>
            <person name="Kilaru S."/>
            <person name="Labbe J."/>
            <person name="Lin Y.C."/>
            <person name="Legue V."/>
            <person name="Le Tacon F."/>
            <person name="Marmeisse R."/>
            <person name="Melayah D."/>
            <person name="Montanini B."/>
            <person name="Muratet M."/>
            <person name="Nehls U."/>
            <person name="Niculita-Hirzel H."/>
            <person name="Oudot-Le Secq M.P."/>
            <person name="Peter M."/>
            <person name="Quesneville H."/>
            <person name="Rajashekar B."/>
            <person name="Reich M."/>
            <person name="Rouhier N."/>
            <person name="Schmutz J."/>
            <person name="Yin T."/>
            <person name="Chalot M."/>
            <person name="Henrissat B."/>
            <person name="Kuees U."/>
            <person name="Lucas S."/>
            <person name="Van de Peer Y."/>
            <person name="Podila G.K."/>
            <person name="Polle A."/>
            <person name="Pukkila P.J."/>
            <person name="Richardson P.M."/>
            <person name="Rouze P."/>
            <person name="Sanders I.R."/>
            <person name="Stajich J.E."/>
            <person name="Tunlid A."/>
            <person name="Tuskan G."/>
            <person name="Grigoriev I.V."/>
        </authorList>
    </citation>
    <scope>NUCLEOTIDE SEQUENCE [LARGE SCALE GENOMIC DNA]</scope>
    <source>
        <strain evidence="2">S238N-H82 / ATCC MYA-4686</strain>
    </source>
</reference>
<evidence type="ECO:0000313" key="2">
    <source>
        <dbReference type="Proteomes" id="UP000001194"/>
    </source>
</evidence>
<sequence length="92" mass="10825">MVKFHTYKKIIKVNCWIGPRLDVSSFLLSSLNKPDFASLERTKDNQFMDMSTRYRYYGSTRSEAIPCFSNIVFIVLLSRHFVERAMVTVYKS</sequence>
<dbReference type="KEGG" id="lbc:LACBIDRAFT_318368"/>
<dbReference type="RefSeq" id="XP_001879359.1">
    <property type="nucleotide sequence ID" value="XM_001879324.1"/>
</dbReference>
<keyword evidence="2" id="KW-1185">Reference proteome</keyword>
<organism evidence="2">
    <name type="scientific">Laccaria bicolor (strain S238N-H82 / ATCC MYA-4686)</name>
    <name type="common">Bicoloured deceiver</name>
    <name type="synonym">Laccaria laccata var. bicolor</name>
    <dbReference type="NCBI Taxonomy" id="486041"/>
    <lineage>
        <taxon>Eukaryota</taxon>
        <taxon>Fungi</taxon>
        <taxon>Dikarya</taxon>
        <taxon>Basidiomycota</taxon>
        <taxon>Agaricomycotina</taxon>
        <taxon>Agaricomycetes</taxon>
        <taxon>Agaricomycetidae</taxon>
        <taxon>Agaricales</taxon>
        <taxon>Agaricineae</taxon>
        <taxon>Hydnangiaceae</taxon>
        <taxon>Laccaria</taxon>
    </lineage>
</organism>
<dbReference type="Proteomes" id="UP000001194">
    <property type="component" value="Unassembled WGS sequence"/>
</dbReference>
<gene>
    <name evidence="1" type="ORF">LACBIDRAFT_318368</name>
</gene>
<dbReference type="GeneID" id="6074846"/>
<protein>
    <submittedName>
        <fullName evidence="1">Predicted protein</fullName>
    </submittedName>
</protein>
<dbReference type="EMBL" id="DS547098">
    <property type="protein sequence ID" value="EDR09974.1"/>
    <property type="molecule type" value="Genomic_DNA"/>
</dbReference>
<dbReference type="AlphaFoldDB" id="B0D6K9"/>
<dbReference type="InParanoid" id="B0D6K9"/>